<dbReference type="EMBL" id="ML179405">
    <property type="protein sequence ID" value="THU88555.1"/>
    <property type="molecule type" value="Genomic_DNA"/>
</dbReference>
<proteinExistence type="predicted"/>
<dbReference type="Proteomes" id="UP000297245">
    <property type="component" value="Unassembled WGS sequence"/>
</dbReference>
<dbReference type="AlphaFoldDB" id="A0A4V4HDT5"/>
<protein>
    <submittedName>
        <fullName evidence="1">Uncharacterized protein</fullName>
    </submittedName>
</protein>
<organism evidence="1 2">
    <name type="scientific">Dendrothele bispora (strain CBS 962.96)</name>
    <dbReference type="NCBI Taxonomy" id="1314807"/>
    <lineage>
        <taxon>Eukaryota</taxon>
        <taxon>Fungi</taxon>
        <taxon>Dikarya</taxon>
        <taxon>Basidiomycota</taxon>
        <taxon>Agaricomycotina</taxon>
        <taxon>Agaricomycetes</taxon>
        <taxon>Agaricomycetidae</taxon>
        <taxon>Agaricales</taxon>
        <taxon>Agaricales incertae sedis</taxon>
        <taxon>Dendrothele</taxon>
    </lineage>
</organism>
<evidence type="ECO:0000313" key="1">
    <source>
        <dbReference type="EMBL" id="THU88555.1"/>
    </source>
</evidence>
<sequence>MPRTTLRTQIRRSRDSATGTWPPRITIHRFSLVWLVAFSIIYHSKPSLVSSVDSIHRTKLLTTAMSILVAYTSLARTVPNNGKEKGKGKGENYEERHKAQFKIPVSRSQMRLI</sequence>
<keyword evidence="2" id="KW-1185">Reference proteome</keyword>
<gene>
    <name evidence="1" type="ORF">K435DRAFT_866189</name>
</gene>
<evidence type="ECO:0000313" key="2">
    <source>
        <dbReference type="Proteomes" id="UP000297245"/>
    </source>
</evidence>
<name>A0A4V4HDT5_DENBC</name>
<reference evidence="1 2" key="1">
    <citation type="journal article" date="2019" name="Nat. Ecol. Evol.">
        <title>Megaphylogeny resolves global patterns of mushroom evolution.</title>
        <authorList>
            <person name="Varga T."/>
            <person name="Krizsan K."/>
            <person name="Foldi C."/>
            <person name="Dima B."/>
            <person name="Sanchez-Garcia M."/>
            <person name="Sanchez-Ramirez S."/>
            <person name="Szollosi G.J."/>
            <person name="Szarkandi J.G."/>
            <person name="Papp V."/>
            <person name="Albert L."/>
            <person name="Andreopoulos W."/>
            <person name="Angelini C."/>
            <person name="Antonin V."/>
            <person name="Barry K.W."/>
            <person name="Bougher N.L."/>
            <person name="Buchanan P."/>
            <person name="Buyck B."/>
            <person name="Bense V."/>
            <person name="Catcheside P."/>
            <person name="Chovatia M."/>
            <person name="Cooper J."/>
            <person name="Damon W."/>
            <person name="Desjardin D."/>
            <person name="Finy P."/>
            <person name="Geml J."/>
            <person name="Haridas S."/>
            <person name="Hughes K."/>
            <person name="Justo A."/>
            <person name="Karasinski D."/>
            <person name="Kautmanova I."/>
            <person name="Kiss B."/>
            <person name="Kocsube S."/>
            <person name="Kotiranta H."/>
            <person name="LaButti K.M."/>
            <person name="Lechner B.E."/>
            <person name="Liimatainen K."/>
            <person name="Lipzen A."/>
            <person name="Lukacs Z."/>
            <person name="Mihaltcheva S."/>
            <person name="Morgado L.N."/>
            <person name="Niskanen T."/>
            <person name="Noordeloos M.E."/>
            <person name="Ohm R.A."/>
            <person name="Ortiz-Santana B."/>
            <person name="Ovrebo C."/>
            <person name="Racz N."/>
            <person name="Riley R."/>
            <person name="Savchenko A."/>
            <person name="Shiryaev A."/>
            <person name="Soop K."/>
            <person name="Spirin V."/>
            <person name="Szebenyi C."/>
            <person name="Tomsovsky M."/>
            <person name="Tulloss R.E."/>
            <person name="Uehling J."/>
            <person name="Grigoriev I.V."/>
            <person name="Vagvolgyi C."/>
            <person name="Papp T."/>
            <person name="Martin F.M."/>
            <person name="Miettinen O."/>
            <person name="Hibbett D.S."/>
            <person name="Nagy L.G."/>
        </authorList>
    </citation>
    <scope>NUCLEOTIDE SEQUENCE [LARGE SCALE GENOMIC DNA]</scope>
    <source>
        <strain evidence="1 2">CBS 962.96</strain>
    </source>
</reference>
<accession>A0A4V4HDT5</accession>